<dbReference type="EMBL" id="CP011412">
    <property type="protein sequence ID" value="AKH21302.1"/>
    <property type="molecule type" value="Genomic_DNA"/>
</dbReference>
<gene>
    <name evidence="1" type="ORF">AAY24_14055</name>
</gene>
<sequence length="111" mass="12847">MTNPFTATWSEQGHLICLGRWEISYQGRPLEVPAPRNEEDMGTYGIYSFLYPDDPEFAEGLEEDDWMLENIDWLTDLFIANDIPIDEQHARWFYQAVNSSDWRCGSCGGCT</sequence>
<dbReference type="KEGG" id="seds:AAY24_14055"/>
<organism evidence="1 2">
    <name type="scientific">Sedimenticola thiotaurini</name>
    <dbReference type="NCBI Taxonomy" id="1543721"/>
    <lineage>
        <taxon>Bacteria</taxon>
        <taxon>Pseudomonadati</taxon>
        <taxon>Pseudomonadota</taxon>
        <taxon>Gammaproteobacteria</taxon>
        <taxon>Chromatiales</taxon>
        <taxon>Sedimenticolaceae</taxon>
        <taxon>Sedimenticola</taxon>
    </lineage>
</organism>
<keyword evidence="2" id="KW-1185">Reference proteome</keyword>
<evidence type="ECO:0000313" key="1">
    <source>
        <dbReference type="EMBL" id="AKH21302.1"/>
    </source>
</evidence>
<dbReference type="OrthoDB" id="5815475at2"/>
<evidence type="ECO:0000313" key="2">
    <source>
        <dbReference type="Proteomes" id="UP000034410"/>
    </source>
</evidence>
<dbReference type="AlphaFoldDB" id="A0A0F7K0C0"/>
<dbReference type="Proteomes" id="UP000034410">
    <property type="component" value="Chromosome"/>
</dbReference>
<accession>A0A0F7K0C0</accession>
<proteinExistence type="predicted"/>
<protein>
    <submittedName>
        <fullName evidence="1">Uncharacterized protein</fullName>
    </submittedName>
</protein>
<reference evidence="1 2" key="1">
    <citation type="journal article" date="2015" name="Genome Announc.">
        <title>Complete Genome Sequence of Sedimenticola thiotaurini Strain SIP-G1, a Polyphosphate- and Polyhydroxyalkanoate-Accumulating Sulfur-Oxidizing Gammaproteobacterium Isolated from Salt Marsh Sediments.</title>
        <authorList>
            <person name="Flood B.E."/>
            <person name="Jones D.S."/>
            <person name="Bailey J.V."/>
        </authorList>
    </citation>
    <scope>NUCLEOTIDE SEQUENCE [LARGE SCALE GENOMIC DNA]</scope>
    <source>
        <strain evidence="1 2">SIP-G1</strain>
    </source>
</reference>
<dbReference type="RefSeq" id="WP_046860231.1">
    <property type="nucleotide sequence ID" value="NZ_CP011412.1"/>
</dbReference>
<dbReference type="PATRIC" id="fig|1543721.4.peg.2911"/>
<name>A0A0F7K0C0_9GAMM</name>